<dbReference type="Proteomes" id="UP000009222">
    <property type="component" value="Chromosome"/>
</dbReference>
<dbReference type="InterPro" id="IPR011066">
    <property type="entry name" value="MscS_channel_C_sf"/>
</dbReference>
<dbReference type="PANTHER" id="PTHR30221:SF1">
    <property type="entry name" value="SMALL-CONDUCTANCE MECHANOSENSITIVE CHANNEL"/>
    <property type="match status" value="1"/>
</dbReference>
<dbReference type="Pfam" id="PF00924">
    <property type="entry name" value="MS_channel_2nd"/>
    <property type="match status" value="1"/>
</dbReference>
<feature type="transmembrane region" description="Helical" evidence="7">
    <location>
        <begin position="15"/>
        <end position="36"/>
    </location>
</feature>
<evidence type="ECO:0000256" key="4">
    <source>
        <dbReference type="ARBA" id="ARBA00022692"/>
    </source>
</evidence>
<organism evidence="11 12">
    <name type="scientific">Leadbettera azotonutricia (strain ATCC BAA-888 / DSM 13862 / ZAS-9)</name>
    <name type="common">Treponema azotonutricium</name>
    <dbReference type="NCBI Taxonomy" id="545695"/>
    <lineage>
        <taxon>Bacteria</taxon>
        <taxon>Pseudomonadati</taxon>
        <taxon>Spirochaetota</taxon>
        <taxon>Spirochaetia</taxon>
        <taxon>Spirochaetales</taxon>
        <taxon>Breznakiellaceae</taxon>
        <taxon>Leadbettera</taxon>
    </lineage>
</organism>
<accession>F5YCP8</accession>
<evidence type="ECO:0000313" key="11">
    <source>
        <dbReference type="EMBL" id="AEF82229.1"/>
    </source>
</evidence>
<dbReference type="AlphaFoldDB" id="F5YCP8"/>
<dbReference type="HOGENOM" id="CLU_037945_1_1_12"/>
<evidence type="ECO:0000256" key="2">
    <source>
        <dbReference type="ARBA" id="ARBA00008017"/>
    </source>
</evidence>
<keyword evidence="4 7" id="KW-0812">Transmembrane</keyword>
<feature type="domain" description="Mechanosensitive ion channel MscS" evidence="8">
    <location>
        <begin position="106"/>
        <end position="173"/>
    </location>
</feature>
<evidence type="ECO:0000259" key="10">
    <source>
        <dbReference type="Pfam" id="PF21088"/>
    </source>
</evidence>
<keyword evidence="12" id="KW-1185">Reference proteome</keyword>
<evidence type="ECO:0000256" key="3">
    <source>
        <dbReference type="ARBA" id="ARBA00022475"/>
    </source>
</evidence>
<proteinExistence type="inferred from homology"/>
<feature type="domain" description="Mechanosensitive ion channel MscS C-terminal" evidence="9">
    <location>
        <begin position="180"/>
        <end position="261"/>
    </location>
</feature>
<evidence type="ECO:0000259" key="8">
    <source>
        <dbReference type="Pfam" id="PF00924"/>
    </source>
</evidence>
<feature type="transmembrane region" description="Helical" evidence="7">
    <location>
        <begin position="57"/>
        <end position="79"/>
    </location>
</feature>
<dbReference type="EMBL" id="CP001841">
    <property type="protein sequence ID" value="AEF82229.1"/>
    <property type="molecule type" value="Genomic_DNA"/>
</dbReference>
<dbReference type="InParanoid" id="F5YCP8"/>
<feature type="transmembrane region" description="Helical" evidence="7">
    <location>
        <begin position="85"/>
        <end position="104"/>
    </location>
</feature>
<name>F5YCP8_LEAAZ</name>
<dbReference type="Pfam" id="PF21088">
    <property type="entry name" value="MS_channel_1st"/>
    <property type="match status" value="1"/>
</dbReference>
<keyword evidence="5 7" id="KW-1133">Transmembrane helix</keyword>
<dbReference type="SUPFAM" id="SSF50182">
    <property type="entry name" value="Sm-like ribonucleoproteins"/>
    <property type="match status" value="1"/>
</dbReference>
<dbReference type="InterPro" id="IPR049278">
    <property type="entry name" value="MS_channel_C"/>
</dbReference>
<dbReference type="STRING" id="545695.TREAZ_1705"/>
<protein>
    <submittedName>
        <fullName evidence="11">MscS Mechanosensitive ion channel</fullName>
    </submittedName>
</protein>
<evidence type="ECO:0000256" key="1">
    <source>
        <dbReference type="ARBA" id="ARBA00004651"/>
    </source>
</evidence>
<evidence type="ECO:0000256" key="7">
    <source>
        <dbReference type="SAM" id="Phobius"/>
    </source>
</evidence>
<dbReference type="KEGG" id="taz:TREAZ_1705"/>
<gene>
    <name evidence="11" type="ordered locus">TREAZ_1705</name>
</gene>
<dbReference type="InterPro" id="IPR010920">
    <property type="entry name" value="LSM_dom_sf"/>
</dbReference>
<evidence type="ECO:0000259" key="9">
    <source>
        <dbReference type="Pfam" id="PF21082"/>
    </source>
</evidence>
<dbReference type="InterPro" id="IPR011014">
    <property type="entry name" value="MscS_channel_TM-2"/>
</dbReference>
<sequence length="273" mass="29883">MNKWIFELWANYSDAILGFGRKLLVAAIIIVLRWLLIRLGERLIHKATTGKIQFDETLASALKLVINYGSAIICIIMILDLFGVNTASLIALLGAAGVAVGLALKNTLSNIAAGIILLVQRSFKKGDIIECGAVSGIVREMDLFTTRLENSDGIFISVPNSALWGPPLKNFSRNNKRRIDFTVTVTAPQSADDVFAVLKDAAAGESRFLPQHHPQIVVQSIGENSVTVMLRAWVYSRDYAAVYADQVKNIREKFEAAGLAIPFPQSTIQVVKD</sequence>
<comment type="similarity">
    <text evidence="2">Belongs to the MscS (TC 1.A.23) family.</text>
</comment>
<evidence type="ECO:0000256" key="6">
    <source>
        <dbReference type="ARBA" id="ARBA00023136"/>
    </source>
</evidence>
<dbReference type="GO" id="GO:0005886">
    <property type="term" value="C:plasma membrane"/>
    <property type="evidence" value="ECO:0007669"/>
    <property type="project" value="UniProtKB-SubCell"/>
</dbReference>
<dbReference type="eggNOG" id="COG0668">
    <property type="taxonomic scope" value="Bacteria"/>
</dbReference>
<dbReference type="RefSeq" id="WP_015710319.1">
    <property type="nucleotide sequence ID" value="NC_015577.1"/>
</dbReference>
<evidence type="ECO:0000313" key="12">
    <source>
        <dbReference type="Proteomes" id="UP000009222"/>
    </source>
</evidence>
<dbReference type="InterPro" id="IPR006685">
    <property type="entry name" value="MscS_channel_2nd"/>
</dbReference>
<keyword evidence="6 7" id="KW-0472">Membrane</keyword>
<dbReference type="SUPFAM" id="SSF82861">
    <property type="entry name" value="Mechanosensitive channel protein MscS (YggB), transmembrane region"/>
    <property type="match status" value="1"/>
</dbReference>
<dbReference type="Gene3D" id="2.30.30.60">
    <property type="match status" value="1"/>
</dbReference>
<dbReference type="GO" id="GO:0008381">
    <property type="term" value="F:mechanosensitive monoatomic ion channel activity"/>
    <property type="evidence" value="ECO:0007669"/>
    <property type="project" value="InterPro"/>
</dbReference>
<dbReference type="Gene3D" id="3.30.70.100">
    <property type="match status" value="1"/>
</dbReference>
<dbReference type="Gene3D" id="1.10.287.1260">
    <property type="match status" value="1"/>
</dbReference>
<dbReference type="SUPFAM" id="SSF82689">
    <property type="entry name" value="Mechanosensitive channel protein MscS (YggB), C-terminal domain"/>
    <property type="match status" value="1"/>
</dbReference>
<keyword evidence="3" id="KW-1003">Cell membrane</keyword>
<dbReference type="FunCoup" id="F5YCP8">
    <property type="interactions" value="55"/>
</dbReference>
<dbReference type="InterPro" id="IPR045275">
    <property type="entry name" value="MscS_archaea/bacteria_type"/>
</dbReference>
<dbReference type="Pfam" id="PF21082">
    <property type="entry name" value="MS_channel_3rd"/>
    <property type="match status" value="1"/>
</dbReference>
<evidence type="ECO:0000256" key="5">
    <source>
        <dbReference type="ARBA" id="ARBA00022989"/>
    </source>
</evidence>
<reference evidence="11 12" key="2">
    <citation type="journal article" date="2011" name="ISME J.">
        <title>RNA-seq reveals cooperative metabolic interactions between two termite-gut spirochete species in co-culture.</title>
        <authorList>
            <person name="Rosenthal A.Z."/>
            <person name="Matson E.G."/>
            <person name="Eldar A."/>
            <person name="Leadbetter J.R."/>
        </authorList>
    </citation>
    <scope>NUCLEOTIDE SEQUENCE [LARGE SCALE GENOMIC DNA]</scope>
    <source>
        <strain evidence="12">ATCC BAA-888 / DSM 13862 / ZAS-9</strain>
    </source>
</reference>
<dbReference type="InterPro" id="IPR049142">
    <property type="entry name" value="MS_channel_1st"/>
</dbReference>
<dbReference type="PANTHER" id="PTHR30221">
    <property type="entry name" value="SMALL-CONDUCTANCE MECHANOSENSITIVE CHANNEL"/>
    <property type="match status" value="1"/>
</dbReference>
<feature type="domain" description="Mechanosensitive ion channel transmembrane helices 2/3" evidence="10">
    <location>
        <begin position="65"/>
        <end position="105"/>
    </location>
</feature>
<reference evidence="12" key="1">
    <citation type="submission" date="2009-12" db="EMBL/GenBank/DDBJ databases">
        <title>Complete sequence of Treponema azotonutricium strain ZAS-9.</title>
        <authorList>
            <person name="Tetu S.G."/>
            <person name="Matson E."/>
            <person name="Ren Q."/>
            <person name="Seshadri R."/>
            <person name="Elbourne L."/>
            <person name="Hassan K.A."/>
            <person name="Durkin A."/>
            <person name="Radune D."/>
            <person name="Mohamoud Y."/>
            <person name="Shay R."/>
            <person name="Jin S."/>
            <person name="Zhang X."/>
            <person name="Lucey K."/>
            <person name="Ballor N.R."/>
            <person name="Ottesen E."/>
            <person name="Rosenthal R."/>
            <person name="Allen A."/>
            <person name="Leadbetter J.R."/>
            <person name="Paulsen I.T."/>
        </authorList>
    </citation>
    <scope>NUCLEOTIDE SEQUENCE [LARGE SCALE GENOMIC DNA]</scope>
    <source>
        <strain evidence="12">ATCC BAA-888 / DSM 13862 / ZAS-9</strain>
    </source>
</reference>
<dbReference type="InterPro" id="IPR023408">
    <property type="entry name" value="MscS_beta-dom_sf"/>
</dbReference>
<comment type="subcellular location">
    <subcellularLocation>
        <location evidence="1">Cell membrane</location>
        <topology evidence="1">Multi-pass membrane protein</topology>
    </subcellularLocation>
</comment>